<dbReference type="SUPFAM" id="SSF53756">
    <property type="entry name" value="UDP-Glycosyltransferase/glycogen phosphorylase"/>
    <property type="match status" value="1"/>
</dbReference>
<protein>
    <submittedName>
        <fullName evidence="7">EF-hand calcium-binding domain-containing protein 7-like</fullName>
    </submittedName>
</protein>
<dbReference type="EMBL" id="JAHLQT010026502">
    <property type="protein sequence ID" value="KAG7163096.1"/>
    <property type="molecule type" value="Genomic_DNA"/>
</dbReference>
<evidence type="ECO:0000313" key="7">
    <source>
        <dbReference type="EMBL" id="KAG7163096.1"/>
    </source>
</evidence>
<dbReference type="InterPro" id="IPR007235">
    <property type="entry name" value="Glyco_trans_28_C"/>
</dbReference>
<dbReference type="GO" id="GO:0016758">
    <property type="term" value="F:hexosyltransferase activity"/>
    <property type="evidence" value="ECO:0007669"/>
    <property type="project" value="InterPro"/>
</dbReference>
<proteinExistence type="predicted"/>
<keyword evidence="5" id="KW-0472">Membrane</keyword>
<comment type="subcellular location">
    <subcellularLocation>
        <location evidence="1">Membrane</location>
    </subcellularLocation>
</comment>
<feature type="domain" description="Glycosyl transferase family 28 C-terminal" evidence="6">
    <location>
        <begin position="602"/>
        <end position="737"/>
    </location>
</feature>
<dbReference type="Pfam" id="PF04101">
    <property type="entry name" value="Glyco_tran_28_C"/>
    <property type="match status" value="1"/>
</dbReference>
<dbReference type="PROSITE" id="PS00018">
    <property type="entry name" value="EF_HAND_1"/>
    <property type="match status" value="1"/>
</dbReference>
<dbReference type="GO" id="GO:0060170">
    <property type="term" value="C:ciliary membrane"/>
    <property type="evidence" value="ECO:0007669"/>
    <property type="project" value="TreeGrafter"/>
</dbReference>
<evidence type="ECO:0000256" key="1">
    <source>
        <dbReference type="ARBA" id="ARBA00004370"/>
    </source>
</evidence>
<gene>
    <name evidence="7" type="primary">efcab7-L</name>
    <name evidence="7" type="ORF">Hamer_G002168</name>
</gene>
<evidence type="ECO:0000313" key="8">
    <source>
        <dbReference type="Proteomes" id="UP000747542"/>
    </source>
</evidence>
<keyword evidence="4" id="KW-0106">Calcium</keyword>
<evidence type="ECO:0000256" key="4">
    <source>
        <dbReference type="ARBA" id="ARBA00022837"/>
    </source>
</evidence>
<dbReference type="Gene3D" id="3.40.50.2000">
    <property type="entry name" value="Glycogen Phosphorylase B"/>
    <property type="match status" value="1"/>
</dbReference>
<reference evidence="7" key="1">
    <citation type="journal article" date="2021" name="Sci. Adv.">
        <title>The American lobster genome reveals insights on longevity, neural, and immune adaptations.</title>
        <authorList>
            <person name="Polinski J.M."/>
            <person name="Zimin A.V."/>
            <person name="Clark K.F."/>
            <person name="Kohn A.B."/>
            <person name="Sadowski N."/>
            <person name="Timp W."/>
            <person name="Ptitsyn A."/>
            <person name="Khanna P."/>
            <person name="Romanova D.Y."/>
            <person name="Williams P."/>
            <person name="Greenwood S.J."/>
            <person name="Moroz L.L."/>
            <person name="Walt D.R."/>
            <person name="Bodnar A.G."/>
        </authorList>
    </citation>
    <scope>NUCLEOTIDE SEQUENCE</scope>
    <source>
        <strain evidence="7">GMGI-L3</strain>
    </source>
</reference>
<dbReference type="InterPro" id="IPR052266">
    <property type="entry name" value="Miro-EF-hand_domain"/>
</dbReference>
<keyword evidence="3" id="KW-0677">Repeat</keyword>
<dbReference type="Gene3D" id="1.10.238.10">
    <property type="entry name" value="EF-hand"/>
    <property type="match status" value="2"/>
</dbReference>
<sequence>MWVLCLRGMAFKDVRTQPATLLRQIADTKFSERWLEVGDNARQIEKMEESTQKELHAAYLCVKPTVAEDLTSCEELKRALQYAGLNPTPSFLAKYWQEGETESLTYEVFCRLTEQLPEIVIDDMETLFMKVFGTADGKVGENDFRNMLTSGDHGRDLSDADLDYVLQEAGIVADGVVDCSRLCKVILHTVNEMKQLSLQKLEERSNFQRINSKTFTRKKREQYSNPDSSLTQASSQHPSLILDGWNEASLKGCFYLDKQSVLAHQYCMEISCMGPTVVKVRPKNYMQQEAGRGPVDTLAYIFRESPEGMRNYIGFTDQKDSDGSFFWRDTLKEGRYVVIPYTSGCRLQERVHEPEGYIELVENQGKVQLTPEFRLVLEEVFDQVDLDSNDRLSRQEFNLYNWRTSGEEVQDDEWSVVQNNFDVLDGELTLNGFLALHQLEAEDNGGDSEDLWVSLEAMGYNRLGRQDRAAPFTISVHSHVCQPNLQVSGLKSGGLLLDKAVVRSIMENAEPIKIKNMIDLIKYEYVGEHRASIVIQNKAHSKVTVRVDCSRSANVITNRPSLDWTVDVAGKSAIIAHQLLPMRLGEDWNVFMQLELNMSGKTIFVTVGTTHFDALIQAIVEEETLAILREKGYTRVNLQIGQGKFVPPEGEHWGITLTHFRLKPSIAMDFANADLVISHAGSGSCLEALGAGKPLVAVVNDTLMANHQTELAEELASNGFCYYCYPATLQEMLADMDVSLLRSYVPGQPKLLA</sequence>
<dbReference type="Proteomes" id="UP000747542">
    <property type="component" value="Unassembled WGS sequence"/>
</dbReference>
<keyword evidence="8" id="KW-1185">Reference proteome</keyword>
<evidence type="ECO:0000259" key="6">
    <source>
        <dbReference type="Pfam" id="PF04101"/>
    </source>
</evidence>
<feature type="non-terminal residue" evidence="7">
    <location>
        <position position="1"/>
    </location>
</feature>
<dbReference type="PANTHER" id="PTHR46819">
    <property type="entry name" value="EF-HAND CALCIUM-BINDING DOMAIN-CONTAINING PROTEIN 7"/>
    <property type="match status" value="1"/>
</dbReference>
<comment type="caution">
    <text evidence="7">The sequence shown here is derived from an EMBL/GenBank/DDBJ whole genome shotgun (WGS) entry which is preliminary data.</text>
</comment>
<evidence type="ECO:0000256" key="3">
    <source>
        <dbReference type="ARBA" id="ARBA00022737"/>
    </source>
</evidence>
<evidence type="ECO:0000256" key="5">
    <source>
        <dbReference type="ARBA" id="ARBA00023136"/>
    </source>
</evidence>
<dbReference type="InterPro" id="IPR018247">
    <property type="entry name" value="EF_Hand_1_Ca_BS"/>
</dbReference>
<dbReference type="GO" id="GO:0098797">
    <property type="term" value="C:plasma membrane protein complex"/>
    <property type="evidence" value="ECO:0007669"/>
    <property type="project" value="TreeGrafter"/>
</dbReference>
<dbReference type="PANTHER" id="PTHR46819:SF1">
    <property type="entry name" value="EF-HAND CALCIUM-BINDING DOMAIN-CONTAINING PROTEIN 7"/>
    <property type="match status" value="1"/>
</dbReference>
<organism evidence="7 8">
    <name type="scientific">Homarus americanus</name>
    <name type="common">American lobster</name>
    <dbReference type="NCBI Taxonomy" id="6706"/>
    <lineage>
        <taxon>Eukaryota</taxon>
        <taxon>Metazoa</taxon>
        <taxon>Ecdysozoa</taxon>
        <taxon>Arthropoda</taxon>
        <taxon>Crustacea</taxon>
        <taxon>Multicrustacea</taxon>
        <taxon>Malacostraca</taxon>
        <taxon>Eumalacostraca</taxon>
        <taxon>Eucarida</taxon>
        <taxon>Decapoda</taxon>
        <taxon>Pleocyemata</taxon>
        <taxon>Astacidea</taxon>
        <taxon>Nephropoidea</taxon>
        <taxon>Nephropidae</taxon>
        <taxon>Homarus</taxon>
    </lineage>
</organism>
<evidence type="ECO:0000256" key="2">
    <source>
        <dbReference type="ARBA" id="ARBA00022723"/>
    </source>
</evidence>
<dbReference type="GO" id="GO:1903569">
    <property type="term" value="P:positive regulation of protein localization to ciliary membrane"/>
    <property type="evidence" value="ECO:0007669"/>
    <property type="project" value="TreeGrafter"/>
</dbReference>
<dbReference type="AlphaFoldDB" id="A0A8J5JRW7"/>
<dbReference type="SUPFAM" id="SSF47473">
    <property type="entry name" value="EF-hand"/>
    <property type="match status" value="1"/>
</dbReference>
<keyword evidence="2" id="KW-0479">Metal-binding</keyword>
<accession>A0A8J5JRW7</accession>
<dbReference type="InterPro" id="IPR011992">
    <property type="entry name" value="EF-hand-dom_pair"/>
</dbReference>
<dbReference type="GO" id="GO:0046872">
    <property type="term" value="F:metal ion binding"/>
    <property type="evidence" value="ECO:0007669"/>
    <property type="project" value="UniProtKB-KW"/>
</dbReference>
<name>A0A8J5JRW7_HOMAM</name>